<protein>
    <submittedName>
        <fullName evidence="2">Uncharacterized protein</fullName>
    </submittedName>
</protein>
<reference evidence="2 3" key="1">
    <citation type="submission" date="2024-01" db="EMBL/GenBank/DDBJ databases">
        <title>Genome assemblies of Stephania.</title>
        <authorList>
            <person name="Yang L."/>
        </authorList>
    </citation>
    <scope>NUCLEOTIDE SEQUENCE [LARGE SCALE GENOMIC DNA]</scope>
    <source>
        <strain evidence="2">JXDWG</strain>
        <tissue evidence="2">Leaf</tissue>
    </source>
</reference>
<feature type="region of interest" description="Disordered" evidence="1">
    <location>
        <begin position="68"/>
        <end position="95"/>
    </location>
</feature>
<accession>A0AAP0NTV2</accession>
<dbReference type="EMBL" id="JBBNAG010000007">
    <property type="protein sequence ID" value="KAK9117969.1"/>
    <property type="molecule type" value="Genomic_DNA"/>
</dbReference>
<evidence type="ECO:0000313" key="2">
    <source>
        <dbReference type="EMBL" id="KAK9117969.1"/>
    </source>
</evidence>
<gene>
    <name evidence="2" type="ORF">Scep_016062</name>
</gene>
<comment type="caution">
    <text evidence="2">The sequence shown here is derived from an EMBL/GenBank/DDBJ whole genome shotgun (WGS) entry which is preliminary data.</text>
</comment>
<evidence type="ECO:0000256" key="1">
    <source>
        <dbReference type="SAM" id="MobiDB-lite"/>
    </source>
</evidence>
<proteinExistence type="predicted"/>
<evidence type="ECO:0000313" key="3">
    <source>
        <dbReference type="Proteomes" id="UP001419268"/>
    </source>
</evidence>
<feature type="region of interest" description="Disordered" evidence="1">
    <location>
        <begin position="1"/>
        <end position="52"/>
    </location>
</feature>
<dbReference type="AlphaFoldDB" id="A0AAP0NTV2"/>
<dbReference type="Proteomes" id="UP001419268">
    <property type="component" value="Unassembled WGS sequence"/>
</dbReference>
<feature type="compositionally biased region" description="Pro residues" evidence="1">
    <location>
        <begin position="36"/>
        <end position="46"/>
    </location>
</feature>
<keyword evidence="3" id="KW-1185">Reference proteome</keyword>
<organism evidence="2 3">
    <name type="scientific">Stephania cephalantha</name>
    <dbReference type="NCBI Taxonomy" id="152367"/>
    <lineage>
        <taxon>Eukaryota</taxon>
        <taxon>Viridiplantae</taxon>
        <taxon>Streptophyta</taxon>
        <taxon>Embryophyta</taxon>
        <taxon>Tracheophyta</taxon>
        <taxon>Spermatophyta</taxon>
        <taxon>Magnoliopsida</taxon>
        <taxon>Ranunculales</taxon>
        <taxon>Menispermaceae</taxon>
        <taxon>Menispermoideae</taxon>
        <taxon>Cissampelideae</taxon>
        <taxon>Stephania</taxon>
    </lineage>
</organism>
<sequence>MKVHENEGKGVVSPPPPKRTAASRCHRWRKAAAASPPLPMVGPPLGGPYKKEERGRVAHCHPLILTPPRGWPEWPTPTGALQRRGVPSPHQCPTNGGPLVLKPGVLWLYSVARRLFRRARPKFGSGSGIELE</sequence>
<name>A0AAP0NTV2_9MAGN</name>